<evidence type="ECO:0000313" key="3">
    <source>
        <dbReference type="VGNC" id="VGNC:23810"/>
    </source>
</evidence>
<sequence length="35" mass="3754">MDPVSQLASAGTFRALKEPLAFLRALELVAPGDIR</sequence>
<dbReference type="VGNC" id="VGNC:23810">
    <property type="gene designation" value="SYNPR"/>
</dbReference>
<evidence type="ECO:0000313" key="1">
    <source>
        <dbReference type="Ensembl" id="ENSECAP00000048813.1"/>
    </source>
</evidence>
<name>A0A5F5PJX5_HORSE</name>
<dbReference type="GeneTree" id="ENSGT01030000234637"/>
<dbReference type="AlphaFoldDB" id="A0A5F5PJX5"/>
<organism evidence="1 2">
    <name type="scientific">Equus caballus</name>
    <name type="common">Horse</name>
    <dbReference type="NCBI Taxonomy" id="9796"/>
    <lineage>
        <taxon>Eukaryota</taxon>
        <taxon>Metazoa</taxon>
        <taxon>Chordata</taxon>
        <taxon>Craniata</taxon>
        <taxon>Vertebrata</taxon>
        <taxon>Euteleostomi</taxon>
        <taxon>Mammalia</taxon>
        <taxon>Eutheria</taxon>
        <taxon>Laurasiatheria</taxon>
        <taxon>Perissodactyla</taxon>
        <taxon>Equidae</taxon>
        <taxon>Equus</taxon>
    </lineage>
</organism>
<accession>A0A5F5PJX5</accession>
<proteinExistence type="predicted"/>
<reference evidence="1" key="3">
    <citation type="submission" date="2025-09" db="UniProtKB">
        <authorList>
            <consortium name="Ensembl"/>
        </authorList>
    </citation>
    <scope>IDENTIFICATION</scope>
    <source>
        <strain evidence="1">Thoroughbred</strain>
    </source>
</reference>
<keyword evidence="2" id="KW-1185">Reference proteome</keyword>
<dbReference type="Proteomes" id="UP000002281">
    <property type="component" value="Chromosome 16"/>
</dbReference>
<dbReference type="Ensembl" id="ENSECAT00000068948.2">
    <property type="protein sequence ID" value="ENSECAP00000048813.1"/>
    <property type="gene ID" value="ENSECAG00000011166.4"/>
</dbReference>
<protein>
    <submittedName>
        <fullName evidence="1">Synaptoporin</fullName>
    </submittedName>
</protein>
<dbReference type="Bgee" id="ENSECAG00000011166">
    <property type="expression patterns" value="Expressed in prefrontal cortex and 15 other cell types or tissues"/>
</dbReference>
<reference evidence="1" key="2">
    <citation type="submission" date="2025-08" db="UniProtKB">
        <authorList>
            <consortium name="Ensembl"/>
        </authorList>
    </citation>
    <scope>IDENTIFICATION</scope>
    <source>
        <strain evidence="1">Thoroughbred</strain>
    </source>
</reference>
<evidence type="ECO:0000313" key="2">
    <source>
        <dbReference type="Proteomes" id="UP000002281"/>
    </source>
</evidence>
<reference evidence="1 2" key="1">
    <citation type="journal article" date="2009" name="Science">
        <title>Genome sequence, comparative analysis, and population genetics of the domestic horse.</title>
        <authorList>
            <consortium name="Broad Institute Genome Sequencing Platform"/>
            <consortium name="Broad Institute Whole Genome Assembly Team"/>
            <person name="Wade C.M."/>
            <person name="Giulotto E."/>
            <person name="Sigurdsson S."/>
            <person name="Zoli M."/>
            <person name="Gnerre S."/>
            <person name="Imsland F."/>
            <person name="Lear T.L."/>
            <person name="Adelson D.L."/>
            <person name="Bailey E."/>
            <person name="Bellone R.R."/>
            <person name="Bloecker H."/>
            <person name="Distl O."/>
            <person name="Edgar R.C."/>
            <person name="Garber M."/>
            <person name="Leeb T."/>
            <person name="Mauceli E."/>
            <person name="MacLeod J.N."/>
            <person name="Penedo M.C.T."/>
            <person name="Raison J.M."/>
            <person name="Sharpe T."/>
            <person name="Vogel J."/>
            <person name="Andersson L."/>
            <person name="Antczak D.F."/>
            <person name="Biagi T."/>
            <person name="Binns M.M."/>
            <person name="Chowdhary B.P."/>
            <person name="Coleman S.J."/>
            <person name="Della Valle G."/>
            <person name="Fryc S."/>
            <person name="Guerin G."/>
            <person name="Hasegawa T."/>
            <person name="Hill E.W."/>
            <person name="Jurka J."/>
            <person name="Kiialainen A."/>
            <person name="Lindgren G."/>
            <person name="Liu J."/>
            <person name="Magnani E."/>
            <person name="Mickelson J.R."/>
            <person name="Murray J."/>
            <person name="Nergadze S.G."/>
            <person name="Onofrio R."/>
            <person name="Pedroni S."/>
            <person name="Piras M.F."/>
            <person name="Raudsepp T."/>
            <person name="Rocchi M."/>
            <person name="Roeed K.H."/>
            <person name="Ryder O.A."/>
            <person name="Searle S."/>
            <person name="Skow L."/>
            <person name="Swinburne J.E."/>
            <person name="Syvaenen A.C."/>
            <person name="Tozaki T."/>
            <person name="Valberg S.J."/>
            <person name="Vaudin M."/>
            <person name="White J.R."/>
            <person name="Zody M.C."/>
            <person name="Lander E.S."/>
            <person name="Lindblad-Toh K."/>
        </authorList>
    </citation>
    <scope>NUCLEOTIDE SEQUENCE [LARGE SCALE GENOMIC DNA]</scope>
    <source>
        <strain evidence="1 2">Thoroughbred</strain>
    </source>
</reference>
<gene>
    <name evidence="1 3" type="primary">SYNPR</name>
</gene>